<dbReference type="EMBL" id="ML208493">
    <property type="protein sequence ID" value="TFK64002.1"/>
    <property type="molecule type" value="Genomic_DNA"/>
</dbReference>
<gene>
    <name evidence="1" type="ORF">BDN72DRAFT_289609</name>
</gene>
<reference evidence="1 2" key="1">
    <citation type="journal article" date="2019" name="Nat. Ecol. Evol.">
        <title>Megaphylogeny resolves global patterns of mushroom evolution.</title>
        <authorList>
            <person name="Varga T."/>
            <person name="Krizsan K."/>
            <person name="Foldi C."/>
            <person name="Dima B."/>
            <person name="Sanchez-Garcia M."/>
            <person name="Sanchez-Ramirez S."/>
            <person name="Szollosi G.J."/>
            <person name="Szarkandi J.G."/>
            <person name="Papp V."/>
            <person name="Albert L."/>
            <person name="Andreopoulos W."/>
            <person name="Angelini C."/>
            <person name="Antonin V."/>
            <person name="Barry K.W."/>
            <person name="Bougher N.L."/>
            <person name="Buchanan P."/>
            <person name="Buyck B."/>
            <person name="Bense V."/>
            <person name="Catcheside P."/>
            <person name="Chovatia M."/>
            <person name="Cooper J."/>
            <person name="Damon W."/>
            <person name="Desjardin D."/>
            <person name="Finy P."/>
            <person name="Geml J."/>
            <person name="Haridas S."/>
            <person name="Hughes K."/>
            <person name="Justo A."/>
            <person name="Karasinski D."/>
            <person name="Kautmanova I."/>
            <person name="Kiss B."/>
            <person name="Kocsube S."/>
            <person name="Kotiranta H."/>
            <person name="LaButti K.M."/>
            <person name="Lechner B.E."/>
            <person name="Liimatainen K."/>
            <person name="Lipzen A."/>
            <person name="Lukacs Z."/>
            <person name="Mihaltcheva S."/>
            <person name="Morgado L.N."/>
            <person name="Niskanen T."/>
            <person name="Noordeloos M.E."/>
            <person name="Ohm R.A."/>
            <person name="Ortiz-Santana B."/>
            <person name="Ovrebo C."/>
            <person name="Racz N."/>
            <person name="Riley R."/>
            <person name="Savchenko A."/>
            <person name="Shiryaev A."/>
            <person name="Soop K."/>
            <person name="Spirin V."/>
            <person name="Szebenyi C."/>
            <person name="Tomsovsky M."/>
            <person name="Tulloss R.E."/>
            <person name="Uehling J."/>
            <person name="Grigoriev I.V."/>
            <person name="Vagvolgyi C."/>
            <person name="Papp T."/>
            <person name="Martin F.M."/>
            <person name="Miettinen O."/>
            <person name="Hibbett D.S."/>
            <person name="Nagy L.G."/>
        </authorList>
    </citation>
    <scope>NUCLEOTIDE SEQUENCE [LARGE SCALE GENOMIC DNA]</scope>
    <source>
        <strain evidence="1 2">NL-1719</strain>
    </source>
</reference>
<name>A0ACD3AEH9_9AGAR</name>
<sequence length="118" mass="13522">MLSDVLHKLPISGYSQTHNDVSRKTDKNTGQWFLNAKPFQDWKDSTGQKIQAILSLGDPGVGKTCMVSLVIDHLQKLGAPTQFQHFFTRFSQLIQVFHNMHLGFITNLSWIKHPNWKC</sequence>
<dbReference type="Proteomes" id="UP000308600">
    <property type="component" value="Unassembled WGS sequence"/>
</dbReference>
<organism evidence="1 2">
    <name type="scientific">Pluteus cervinus</name>
    <dbReference type="NCBI Taxonomy" id="181527"/>
    <lineage>
        <taxon>Eukaryota</taxon>
        <taxon>Fungi</taxon>
        <taxon>Dikarya</taxon>
        <taxon>Basidiomycota</taxon>
        <taxon>Agaricomycotina</taxon>
        <taxon>Agaricomycetes</taxon>
        <taxon>Agaricomycetidae</taxon>
        <taxon>Agaricales</taxon>
        <taxon>Pluteineae</taxon>
        <taxon>Pluteaceae</taxon>
        <taxon>Pluteus</taxon>
    </lineage>
</organism>
<protein>
    <submittedName>
        <fullName evidence="1">Uncharacterized protein</fullName>
    </submittedName>
</protein>
<accession>A0ACD3AEH9</accession>
<proteinExistence type="predicted"/>
<evidence type="ECO:0000313" key="1">
    <source>
        <dbReference type="EMBL" id="TFK64002.1"/>
    </source>
</evidence>
<keyword evidence="2" id="KW-1185">Reference proteome</keyword>
<evidence type="ECO:0000313" key="2">
    <source>
        <dbReference type="Proteomes" id="UP000308600"/>
    </source>
</evidence>